<dbReference type="PROSITE" id="PS50928">
    <property type="entry name" value="ABC_TM1"/>
    <property type="match status" value="1"/>
</dbReference>
<gene>
    <name evidence="9" type="ORF">Cme02nite_26430</name>
</gene>
<keyword evidence="2 7" id="KW-0813">Transport</keyword>
<feature type="transmembrane region" description="Helical" evidence="7">
    <location>
        <begin position="219"/>
        <end position="241"/>
    </location>
</feature>
<dbReference type="InterPro" id="IPR000515">
    <property type="entry name" value="MetI-like"/>
</dbReference>
<evidence type="ECO:0000259" key="8">
    <source>
        <dbReference type="PROSITE" id="PS50928"/>
    </source>
</evidence>
<organism evidence="9 10">
    <name type="scientific">Catellatospora methionotrophica</name>
    <dbReference type="NCBI Taxonomy" id="121620"/>
    <lineage>
        <taxon>Bacteria</taxon>
        <taxon>Bacillati</taxon>
        <taxon>Actinomycetota</taxon>
        <taxon>Actinomycetes</taxon>
        <taxon>Micromonosporales</taxon>
        <taxon>Micromonosporaceae</taxon>
        <taxon>Catellatospora</taxon>
    </lineage>
</organism>
<keyword evidence="6 7" id="KW-0472">Membrane</keyword>
<dbReference type="Gene3D" id="1.10.3720.10">
    <property type="entry name" value="MetI-like"/>
    <property type="match status" value="1"/>
</dbReference>
<sequence>MAGPAGLECPAGPAAQAEIVVTFFIRRTIGAVLMLFVVSIATFLIFFGLPRLAGATPETFAARYLSRTADAHAQQVFAEKLGFYDPLWMQYGRWIKAIFVGTDYDYGTGIEHCAAPCFGYSFRTNHAVWTDLLDRMPVTVSLTVGASILWLVTGVGVGVLSALRKGSFFDRAAMTGALAGVSLPPYFTGLMFLYFFSYQFDLTAPGGTYVDFTDNPGEWAYSLILPWITLAMLNAAAYARFTRAGMLDTMGEDFIRTARAKGLHERVVVTKHGLRAALTPIITIFGLDVGLLLGGAILTESTFGLKGLGYFAIDAIGKQDFPQIMGVTMFAAFFVVVANLIVDMLYAVVDPRVRLS</sequence>
<feature type="transmembrane region" description="Helical" evidence="7">
    <location>
        <begin position="29"/>
        <end position="49"/>
    </location>
</feature>
<evidence type="ECO:0000256" key="7">
    <source>
        <dbReference type="RuleBase" id="RU363032"/>
    </source>
</evidence>
<feature type="transmembrane region" description="Helical" evidence="7">
    <location>
        <begin position="276"/>
        <end position="298"/>
    </location>
</feature>
<dbReference type="EMBL" id="BONJ01000010">
    <property type="protein sequence ID" value="GIG14311.1"/>
    <property type="molecule type" value="Genomic_DNA"/>
</dbReference>
<evidence type="ECO:0000313" key="10">
    <source>
        <dbReference type="Proteomes" id="UP000660339"/>
    </source>
</evidence>
<proteinExistence type="inferred from homology"/>
<evidence type="ECO:0000256" key="5">
    <source>
        <dbReference type="ARBA" id="ARBA00022989"/>
    </source>
</evidence>
<feature type="domain" description="ABC transmembrane type-1" evidence="8">
    <location>
        <begin position="136"/>
        <end position="346"/>
    </location>
</feature>
<dbReference type="AlphaFoldDB" id="A0A8J3PE85"/>
<accession>A0A8J3PE85</accession>
<keyword evidence="3" id="KW-1003">Cell membrane</keyword>
<comment type="caution">
    <text evidence="9">The sequence shown here is derived from an EMBL/GenBank/DDBJ whole genome shotgun (WGS) entry which is preliminary data.</text>
</comment>
<dbReference type="PANTHER" id="PTHR43163:SF6">
    <property type="entry name" value="DIPEPTIDE TRANSPORT SYSTEM PERMEASE PROTEIN DPPB-RELATED"/>
    <property type="match status" value="1"/>
</dbReference>
<name>A0A8J3PE85_9ACTN</name>
<comment type="subcellular location">
    <subcellularLocation>
        <location evidence="1 7">Cell membrane</location>
        <topology evidence="1 7">Multi-pass membrane protein</topology>
    </subcellularLocation>
</comment>
<evidence type="ECO:0000313" key="9">
    <source>
        <dbReference type="EMBL" id="GIG14311.1"/>
    </source>
</evidence>
<reference evidence="9" key="1">
    <citation type="submission" date="2021-01" db="EMBL/GenBank/DDBJ databases">
        <title>Whole genome shotgun sequence of Catellatospora methionotrophica NBRC 14553.</title>
        <authorList>
            <person name="Komaki H."/>
            <person name="Tamura T."/>
        </authorList>
    </citation>
    <scope>NUCLEOTIDE SEQUENCE</scope>
    <source>
        <strain evidence="9">NBRC 14553</strain>
    </source>
</reference>
<evidence type="ECO:0000256" key="6">
    <source>
        <dbReference type="ARBA" id="ARBA00023136"/>
    </source>
</evidence>
<dbReference type="GO" id="GO:0071916">
    <property type="term" value="F:dipeptide transmembrane transporter activity"/>
    <property type="evidence" value="ECO:0007669"/>
    <property type="project" value="TreeGrafter"/>
</dbReference>
<dbReference type="CDD" id="cd06261">
    <property type="entry name" value="TM_PBP2"/>
    <property type="match status" value="1"/>
</dbReference>
<dbReference type="InterPro" id="IPR035906">
    <property type="entry name" value="MetI-like_sf"/>
</dbReference>
<keyword evidence="5 7" id="KW-1133">Transmembrane helix</keyword>
<dbReference type="Proteomes" id="UP000660339">
    <property type="component" value="Unassembled WGS sequence"/>
</dbReference>
<evidence type="ECO:0000256" key="2">
    <source>
        <dbReference type="ARBA" id="ARBA00022448"/>
    </source>
</evidence>
<keyword evidence="4 7" id="KW-0812">Transmembrane</keyword>
<keyword evidence="10" id="KW-1185">Reference proteome</keyword>
<feature type="transmembrane region" description="Helical" evidence="7">
    <location>
        <begin position="138"/>
        <end position="163"/>
    </location>
</feature>
<dbReference type="Pfam" id="PF19300">
    <property type="entry name" value="BPD_transp_1_N"/>
    <property type="match status" value="1"/>
</dbReference>
<dbReference type="PANTHER" id="PTHR43163">
    <property type="entry name" value="DIPEPTIDE TRANSPORT SYSTEM PERMEASE PROTEIN DPPB-RELATED"/>
    <property type="match status" value="1"/>
</dbReference>
<evidence type="ECO:0000256" key="4">
    <source>
        <dbReference type="ARBA" id="ARBA00022692"/>
    </source>
</evidence>
<dbReference type="InterPro" id="IPR045621">
    <property type="entry name" value="BPD_transp_1_N"/>
</dbReference>
<comment type="similarity">
    <text evidence="7">Belongs to the binding-protein-dependent transport system permease family.</text>
</comment>
<evidence type="ECO:0000256" key="3">
    <source>
        <dbReference type="ARBA" id="ARBA00022475"/>
    </source>
</evidence>
<feature type="transmembrane region" description="Helical" evidence="7">
    <location>
        <begin position="324"/>
        <end position="349"/>
    </location>
</feature>
<dbReference type="GO" id="GO:0005886">
    <property type="term" value="C:plasma membrane"/>
    <property type="evidence" value="ECO:0007669"/>
    <property type="project" value="UniProtKB-SubCell"/>
</dbReference>
<dbReference type="SUPFAM" id="SSF161098">
    <property type="entry name" value="MetI-like"/>
    <property type="match status" value="1"/>
</dbReference>
<feature type="transmembrane region" description="Helical" evidence="7">
    <location>
        <begin position="175"/>
        <end position="199"/>
    </location>
</feature>
<evidence type="ECO:0000256" key="1">
    <source>
        <dbReference type="ARBA" id="ARBA00004651"/>
    </source>
</evidence>
<protein>
    <submittedName>
        <fullName evidence="9">ABC transporter permease</fullName>
    </submittedName>
</protein>
<dbReference type="Pfam" id="PF00528">
    <property type="entry name" value="BPD_transp_1"/>
    <property type="match status" value="1"/>
</dbReference>